<dbReference type="Proteomes" id="UP001461498">
    <property type="component" value="Unassembled WGS sequence"/>
</dbReference>
<dbReference type="GO" id="GO:0005886">
    <property type="term" value="C:plasma membrane"/>
    <property type="evidence" value="ECO:0007669"/>
    <property type="project" value="UniProtKB-SubCell"/>
</dbReference>
<keyword evidence="4" id="KW-1003">Cell membrane</keyword>
<keyword evidence="8" id="KW-0564">Palmitate</keyword>
<dbReference type="GO" id="GO:0005856">
    <property type="term" value="C:cytoskeleton"/>
    <property type="evidence" value="ECO:0007669"/>
    <property type="project" value="UniProtKB-SubCell"/>
</dbReference>
<dbReference type="GO" id="GO:0008360">
    <property type="term" value="P:regulation of cell shape"/>
    <property type="evidence" value="ECO:0007669"/>
    <property type="project" value="UniProtKB-KW"/>
</dbReference>
<evidence type="ECO:0000256" key="6">
    <source>
        <dbReference type="ARBA" id="ARBA00022960"/>
    </source>
</evidence>
<feature type="transmembrane region" description="Helical" evidence="11">
    <location>
        <begin position="71"/>
        <end position="89"/>
    </location>
</feature>
<dbReference type="CDD" id="cd00132">
    <property type="entry name" value="CRIB"/>
    <property type="match status" value="1"/>
</dbReference>
<evidence type="ECO:0000256" key="7">
    <source>
        <dbReference type="ARBA" id="ARBA00023136"/>
    </source>
</evidence>
<evidence type="ECO:0000259" key="12">
    <source>
        <dbReference type="PROSITE" id="PS50108"/>
    </source>
</evidence>
<gene>
    <name evidence="13" type="ORF">O3M35_004686</name>
</gene>
<comment type="caution">
    <text evidence="13">The sequence shown here is derived from an EMBL/GenBank/DDBJ whole genome shotgun (WGS) entry which is preliminary data.</text>
</comment>
<evidence type="ECO:0000256" key="3">
    <source>
        <dbReference type="ARBA" id="ARBA00005720"/>
    </source>
</evidence>
<dbReference type="GO" id="GO:0031267">
    <property type="term" value="F:small GTPase binding"/>
    <property type="evidence" value="ECO:0007669"/>
    <property type="project" value="InterPro"/>
</dbReference>
<keyword evidence="9" id="KW-0206">Cytoskeleton</keyword>
<dbReference type="InterPro" id="IPR000095">
    <property type="entry name" value="CRIB_dom"/>
</dbReference>
<evidence type="ECO:0000256" key="5">
    <source>
        <dbReference type="ARBA" id="ARBA00022490"/>
    </source>
</evidence>
<feature type="domain" description="CRIB" evidence="12">
    <location>
        <begin position="2"/>
        <end position="15"/>
    </location>
</feature>
<sequence length="93" mass="10398">MIGEPTNFKHTAHIGSEDVNQTISCEPLRLSAIESQMKSKGGYESTLTIQVFLYIISTGPISLITPPPYNIPLVPILFYYIFIQTLIKISQIL</sequence>
<keyword evidence="6" id="KW-0133">Cell shape</keyword>
<evidence type="ECO:0000256" key="4">
    <source>
        <dbReference type="ARBA" id="ARBA00022475"/>
    </source>
</evidence>
<dbReference type="AlphaFoldDB" id="A0AAW1CFF5"/>
<name>A0AAW1CFF5_9HEMI</name>
<dbReference type="InterPro" id="IPR039056">
    <property type="entry name" value="SPEC"/>
</dbReference>
<keyword evidence="10" id="KW-0449">Lipoprotein</keyword>
<keyword evidence="11" id="KW-0812">Transmembrane</keyword>
<evidence type="ECO:0000313" key="13">
    <source>
        <dbReference type="EMBL" id="KAK9497353.1"/>
    </source>
</evidence>
<keyword evidence="5" id="KW-0963">Cytoplasm</keyword>
<keyword evidence="7 11" id="KW-0472">Membrane</keyword>
<evidence type="ECO:0000256" key="11">
    <source>
        <dbReference type="SAM" id="Phobius"/>
    </source>
</evidence>
<protein>
    <recommendedName>
        <fullName evidence="12">CRIB domain-containing protein</fullName>
    </recommendedName>
</protein>
<organism evidence="13 14">
    <name type="scientific">Rhynocoris fuscipes</name>
    <dbReference type="NCBI Taxonomy" id="488301"/>
    <lineage>
        <taxon>Eukaryota</taxon>
        <taxon>Metazoa</taxon>
        <taxon>Ecdysozoa</taxon>
        <taxon>Arthropoda</taxon>
        <taxon>Hexapoda</taxon>
        <taxon>Insecta</taxon>
        <taxon>Pterygota</taxon>
        <taxon>Neoptera</taxon>
        <taxon>Paraneoptera</taxon>
        <taxon>Hemiptera</taxon>
        <taxon>Heteroptera</taxon>
        <taxon>Panheteroptera</taxon>
        <taxon>Cimicomorpha</taxon>
        <taxon>Reduviidae</taxon>
        <taxon>Harpactorinae</taxon>
        <taxon>Harpactorini</taxon>
        <taxon>Rhynocoris</taxon>
    </lineage>
</organism>
<proteinExistence type="inferred from homology"/>
<dbReference type="PANTHER" id="PTHR13502">
    <property type="entry name" value="CDC42 SMALL EFFECTOR PROTEIN HOMOLOG"/>
    <property type="match status" value="1"/>
</dbReference>
<dbReference type="EMBL" id="JAPXFL010000015">
    <property type="protein sequence ID" value="KAK9497353.1"/>
    <property type="molecule type" value="Genomic_DNA"/>
</dbReference>
<comment type="subcellular location">
    <subcellularLocation>
        <location evidence="1">Cell membrane</location>
        <topology evidence="1">Lipid-anchor</topology>
    </subcellularLocation>
    <subcellularLocation>
        <location evidence="2">Cytoplasm</location>
        <location evidence="2">Cytoskeleton</location>
    </subcellularLocation>
</comment>
<dbReference type="PANTHER" id="PTHR13502:SF6">
    <property type="entry name" value="CDC42 SMALL EFFECTOR PROTEIN HOMOLOG"/>
    <property type="match status" value="1"/>
</dbReference>
<reference evidence="13 14" key="1">
    <citation type="submission" date="2022-12" db="EMBL/GenBank/DDBJ databases">
        <title>Chromosome-level genome assembly of true bugs.</title>
        <authorList>
            <person name="Ma L."/>
            <person name="Li H."/>
        </authorList>
    </citation>
    <scope>NUCLEOTIDE SEQUENCE [LARGE SCALE GENOMIC DNA]</scope>
    <source>
        <strain evidence="13">Lab_2022b</strain>
    </source>
</reference>
<keyword evidence="14" id="KW-1185">Reference proteome</keyword>
<keyword evidence="11" id="KW-1133">Transmembrane helix</keyword>
<evidence type="ECO:0000256" key="8">
    <source>
        <dbReference type="ARBA" id="ARBA00023139"/>
    </source>
</evidence>
<dbReference type="GO" id="GO:0035023">
    <property type="term" value="P:regulation of Rho protein signal transduction"/>
    <property type="evidence" value="ECO:0007669"/>
    <property type="project" value="InterPro"/>
</dbReference>
<evidence type="ECO:0000256" key="1">
    <source>
        <dbReference type="ARBA" id="ARBA00004193"/>
    </source>
</evidence>
<dbReference type="PROSITE" id="PS50108">
    <property type="entry name" value="CRIB"/>
    <property type="match status" value="1"/>
</dbReference>
<evidence type="ECO:0000256" key="2">
    <source>
        <dbReference type="ARBA" id="ARBA00004245"/>
    </source>
</evidence>
<dbReference type="Pfam" id="PF00786">
    <property type="entry name" value="PBD"/>
    <property type="match status" value="1"/>
</dbReference>
<dbReference type="Gene3D" id="3.90.810.10">
    <property type="entry name" value="CRIB domain"/>
    <property type="match status" value="1"/>
</dbReference>
<evidence type="ECO:0000256" key="10">
    <source>
        <dbReference type="ARBA" id="ARBA00023288"/>
    </source>
</evidence>
<comment type="similarity">
    <text evidence="3">Belongs to the CDC42SE/SPEC family.</text>
</comment>
<accession>A0AAW1CFF5</accession>
<evidence type="ECO:0000256" key="9">
    <source>
        <dbReference type="ARBA" id="ARBA00023212"/>
    </source>
</evidence>
<evidence type="ECO:0000313" key="14">
    <source>
        <dbReference type="Proteomes" id="UP001461498"/>
    </source>
</evidence>
<dbReference type="InterPro" id="IPR036936">
    <property type="entry name" value="CRIB_dom_sf"/>
</dbReference>